<accession>A0A1L6MZ56</accession>
<organism evidence="5 6">
    <name type="scientific">Pajaroellobacter abortibovis</name>
    <dbReference type="NCBI Taxonomy" id="1882918"/>
    <lineage>
        <taxon>Bacteria</taxon>
        <taxon>Pseudomonadati</taxon>
        <taxon>Myxococcota</taxon>
        <taxon>Polyangia</taxon>
        <taxon>Polyangiales</taxon>
        <taxon>Polyangiaceae</taxon>
    </lineage>
</organism>
<dbReference type="RefSeq" id="WP_075277449.1">
    <property type="nucleotide sequence ID" value="NZ_CP016908.1"/>
</dbReference>
<sequence>MRRRLNGYEESWLFSCADLITKLFLFFVVLLMAANLSKSRMQQIATSISDSPSSGSLDSIHKEINAQIASTQM</sequence>
<dbReference type="EMBL" id="CP016908">
    <property type="protein sequence ID" value="APS00779.1"/>
    <property type="molecule type" value="Genomic_DNA"/>
</dbReference>
<dbReference type="AlphaFoldDB" id="A0A1L6MZ56"/>
<feature type="transmembrane region" description="Helical" evidence="3">
    <location>
        <begin position="12"/>
        <end position="34"/>
    </location>
</feature>
<evidence type="ECO:0000313" key="6">
    <source>
        <dbReference type="Proteomes" id="UP000185544"/>
    </source>
</evidence>
<dbReference type="KEGG" id="pabo:BCY86_08885"/>
<evidence type="ECO:0000256" key="1">
    <source>
        <dbReference type="ARBA" id="ARBA00004370"/>
    </source>
</evidence>
<proteinExistence type="predicted"/>
<dbReference type="Proteomes" id="UP000185544">
    <property type="component" value="Chromosome"/>
</dbReference>
<keyword evidence="3" id="KW-1133">Transmembrane helix</keyword>
<keyword evidence="2 3" id="KW-0472">Membrane</keyword>
<keyword evidence="3" id="KW-0812">Transmembrane</keyword>
<gene>
    <name evidence="5" type="ORF">BCY86_08885</name>
</gene>
<evidence type="ECO:0000256" key="2">
    <source>
        <dbReference type="ARBA" id="ARBA00023136"/>
    </source>
</evidence>
<name>A0A1L6MZ56_9BACT</name>
<evidence type="ECO:0000256" key="3">
    <source>
        <dbReference type="SAM" id="Phobius"/>
    </source>
</evidence>
<dbReference type="InterPro" id="IPR025713">
    <property type="entry name" value="MotB-like_N_dom"/>
</dbReference>
<evidence type="ECO:0000313" key="5">
    <source>
        <dbReference type="EMBL" id="APS00779.1"/>
    </source>
</evidence>
<evidence type="ECO:0000259" key="4">
    <source>
        <dbReference type="Pfam" id="PF13677"/>
    </source>
</evidence>
<reference evidence="5 6" key="1">
    <citation type="submission" date="2016-08" db="EMBL/GenBank/DDBJ databases">
        <title>Identification and validation of antigenic proteins from Pajaroellobacter abortibovis using de-novo genome sequence assembly and reverse vaccinology.</title>
        <authorList>
            <person name="Welly B.T."/>
            <person name="Miller M.R."/>
            <person name="Stott J.L."/>
            <person name="Blanchard M.T."/>
            <person name="Islas-Trejo A.D."/>
            <person name="O'Rourke S.M."/>
            <person name="Young A.E."/>
            <person name="Medrano J.F."/>
            <person name="Van Eenennaam A.L."/>
        </authorList>
    </citation>
    <scope>NUCLEOTIDE SEQUENCE [LARGE SCALE GENOMIC DNA]</scope>
    <source>
        <strain evidence="5 6">BTF92-0548A/99-0131</strain>
    </source>
</reference>
<keyword evidence="6" id="KW-1185">Reference proteome</keyword>
<dbReference type="Pfam" id="PF13677">
    <property type="entry name" value="MotB_plug"/>
    <property type="match status" value="1"/>
</dbReference>
<comment type="subcellular location">
    <subcellularLocation>
        <location evidence="1">Membrane</location>
    </subcellularLocation>
</comment>
<protein>
    <recommendedName>
        <fullName evidence="4">Motility protein B-like N-terminal domain-containing protein</fullName>
    </recommendedName>
</protein>
<feature type="domain" description="Motility protein B-like N-terminal" evidence="4">
    <location>
        <begin position="9"/>
        <end position="50"/>
    </location>
</feature>
<dbReference type="GO" id="GO:0016020">
    <property type="term" value="C:membrane"/>
    <property type="evidence" value="ECO:0007669"/>
    <property type="project" value="UniProtKB-SubCell"/>
</dbReference>